<dbReference type="EMBL" id="JACRAF010000069">
    <property type="protein sequence ID" value="MBI4924169.1"/>
    <property type="molecule type" value="Genomic_DNA"/>
</dbReference>
<gene>
    <name evidence="2" type="ORF">HY834_20735</name>
</gene>
<dbReference type="AlphaFoldDB" id="A0A933NYP1"/>
<dbReference type="Proteomes" id="UP000782610">
    <property type="component" value="Unassembled WGS sequence"/>
</dbReference>
<reference evidence="2" key="1">
    <citation type="submission" date="2020-07" db="EMBL/GenBank/DDBJ databases">
        <title>Huge and variable diversity of episymbiotic CPR bacteria and DPANN archaea in groundwater ecosystems.</title>
        <authorList>
            <person name="He C.Y."/>
            <person name="Keren R."/>
            <person name="Whittaker M."/>
            <person name="Farag I.F."/>
            <person name="Doudna J."/>
            <person name="Cate J.H.D."/>
            <person name="Banfield J.F."/>
        </authorList>
    </citation>
    <scope>NUCLEOTIDE SEQUENCE</scope>
    <source>
        <strain evidence="2">NC_groundwater_1586_Pr3_B-0.1um_66_15</strain>
    </source>
</reference>
<feature type="domain" description="Insertion element IS402-like" evidence="1">
    <location>
        <begin position="46"/>
        <end position="108"/>
    </location>
</feature>
<protein>
    <submittedName>
        <fullName evidence="2">Transposase</fullName>
    </submittedName>
</protein>
<sequence>MTRPSAIGFREPAPSPVLEITLPPFCPLHAANTNVGQPVVRSSPEFPCPSPAPRHGRFARPRERTIEALVYVLENDVPWTSQPVDCGKPNSNYQNCRRWMSTGTLDRLLIRLVEMGRTENWPIESSRYGREVFDPVGCRHPGVIHIAALKQAHIYRCELVRGVPLRQDNPLQRIFYHWSI</sequence>
<evidence type="ECO:0000313" key="2">
    <source>
        <dbReference type="EMBL" id="MBI4924169.1"/>
    </source>
</evidence>
<evidence type="ECO:0000259" key="1">
    <source>
        <dbReference type="Pfam" id="PF13340"/>
    </source>
</evidence>
<organism evidence="2 3">
    <name type="scientific">Devosia nanyangense</name>
    <dbReference type="NCBI Taxonomy" id="1228055"/>
    <lineage>
        <taxon>Bacteria</taxon>
        <taxon>Pseudomonadati</taxon>
        <taxon>Pseudomonadota</taxon>
        <taxon>Alphaproteobacteria</taxon>
        <taxon>Hyphomicrobiales</taxon>
        <taxon>Devosiaceae</taxon>
        <taxon>Devosia</taxon>
    </lineage>
</organism>
<comment type="caution">
    <text evidence="2">The sequence shown here is derived from an EMBL/GenBank/DDBJ whole genome shotgun (WGS) entry which is preliminary data.</text>
</comment>
<name>A0A933NYP1_9HYPH</name>
<dbReference type="Pfam" id="PF13340">
    <property type="entry name" value="DUF4096"/>
    <property type="match status" value="1"/>
</dbReference>
<accession>A0A933NYP1</accession>
<evidence type="ECO:0000313" key="3">
    <source>
        <dbReference type="Proteomes" id="UP000782610"/>
    </source>
</evidence>
<proteinExistence type="predicted"/>
<dbReference type="InterPro" id="IPR025161">
    <property type="entry name" value="IS402-like_dom"/>
</dbReference>